<name>A0ABR7NLC7_9FIRM</name>
<comment type="caution">
    <text evidence="2">The sequence shown here is derived from an EMBL/GenBank/DDBJ whole genome shotgun (WGS) entry which is preliminary data.</text>
</comment>
<proteinExistence type="predicted"/>
<gene>
    <name evidence="2" type="ORF">H8717_12435</name>
</gene>
<dbReference type="EMBL" id="JACRTB010000024">
    <property type="protein sequence ID" value="MBC8577211.1"/>
    <property type="molecule type" value="Genomic_DNA"/>
</dbReference>
<sequence>MKTVQTGDWRDGLTEQEIRDAEAEWAEIIRKSREKRPPLTPERLEERRKQAETSPMFRGLANGMPPPKPGEDPFDIIY</sequence>
<keyword evidence="3" id="KW-1185">Reference proteome</keyword>
<accession>A0ABR7NLC7</accession>
<evidence type="ECO:0000313" key="3">
    <source>
        <dbReference type="Proteomes" id="UP000658131"/>
    </source>
</evidence>
<evidence type="ECO:0000313" key="2">
    <source>
        <dbReference type="EMBL" id="MBC8577211.1"/>
    </source>
</evidence>
<feature type="compositionally biased region" description="Basic and acidic residues" evidence="1">
    <location>
        <begin position="32"/>
        <end position="51"/>
    </location>
</feature>
<feature type="region of interest" description="Disordered" evidence="1">
    <location>
        <begin position="32"/>
        <end position="78"/>
    </location>
</feature>
<organism evidence="2 3">
    <name type="scientific">Yanshouia hominis</name>
    <dbReference type="NCBI Taxonomy" id="2763673"/>
    <lineage>
        <taxon>Bacteria</taxon>
        <taxon>Bacillati</taxon>
        <taxon>Bacillota</taxon>
        <taxon>Clostridia</taxon>
        <taxon>Eubacteriales</taxon>
        <taxon>Oscillospiraceae</taxon>
        <taxon>Yanshouia</taxon>
    </lineage>
</organism>
<dbReference type="Proteomes" id="UP000658131">
    <property type="component" value="Unassembled WGS sequence"/>
</dbReference>
<protein>
    <submittedName>
        <fullName evidence="2">Uncharacterized protein</fullName>
    </submittedName>
</protein>
<dbReference type="RefSeq" id="WP_262400676.1">
    <property type="nucleotide sequence ID" value="NZ_JACRTB010000024.1"/>
</dbReference>
<evidence type="ECO:0000256" key="1">
    <source>
        <dbReference type="SAM" id="MobiDB-lite"/>
    </source>
</evidence>
<reference evidence="2 3" key="1">
    <citation type="submission" date="2020-08" db="EMBL/GenBank/DDBJ databases">
        <title>Genome public.</title>
        <authorList>
            <person name="Liu C."/>
            <person name="Sun Q."/>
        </authorList>
    </citation>
    <scope>NUCLEOTIDE SEQUENCE [LARGE SCALE GENOMIC DNA]</scope>
    <source>
        <strain evidence="2 3">BX1</strain>
    </source>
</reference>